<dbReference type="InterPro" id="IPR008271">
    <property type="entry name" value="Ser/Thr_kinase_AS"/>
</dbReference>
<dbReference type="PANTHER" id="PTHR24345">
    <property type="entry name" value="SERINE/THREONINE-PROTEIN KINASE PLK"/>
    <property type="match status" value="1"/>
</dbReference>
<protein>
    <recommendedName>
        <fullName evidence="6">Protein kinase domain-containing protein</fullName>
    </recommendedName>
</protein>
<organism evidence="7 8">
    <name type="scientific">Halteria grandinella</name>
    <dbReference type="NCBI Taxonomy" id="5974"/>
    <lineage>
        <taxon>Eukaryota</taxon>
        <taxon>Sar</taxon>
        <taxon>Alveolata</taxon>
        <taxon>Ciliophora</taxon>
        <taxon>Intramacronucleata</taxon>
        <taxon>Spirotrichea</taxon>
        <taxon>Stichotrichia</taxon>
        <taxon>Sporadotrichida</taxon>
        <taxon>Halteriidae</taxon>
        <taxon>Halteria</taxon>
    </lineage>
</organism>
<evidence type="ECO:0000313" key="8">
    <source>
        <dbReference type="Proteomes" id="UP000785679"/>
    </source>
</evidence>
<keyword evidence="2" id="KW-0808">Transferase</keyword>
<keyword evidence="3" id="KW-0547">Nucleotide-binding</keyword>
<dbReference type="PROSITE" id="PS00108">
    <property type="entry name" value="PROTEIN_KINASE_ST"/>
    <property type="match status" value="1"/>
</dbReference>
<dbReference type="SMART" id="SM00220">
    <property type="entry name" value="S_TKc"/>
    <property type="match status" value="2"/>
</dbReference>
<dbReference type="PROSITE" id="PS50011">
    <property type="entry name" value="PROTEIN_KINASE_DOM"/>
    <property type="match status" value="2"/>
</dbReference>
<keyword evidence="8" id="KW-1185">Reference proteome</keyword>
<dbReference type="PANTHER" id="PTHR24345:SF0">
    <property type="entry name" value="CELL CYCLE SERINE_THREONINE-PROTEIN KINASE CDC5_MSD2"/>
    <property type="match status" value="1"/>
</dbReference>
<dbReference type="InterPro" id="IPR011009">
    <property type="entry name" value="Kinase-like_dom_sf"/>
</dbReference>
<feature type="domain" description="Protein kinase" evidence="6">
    <location>
        <begin position="8"/>
        <end position="268"/>
    </location>
</feature>
<dbReference type="AlphaFoldDB" id="A0A8J8T6M5"/>
<accession>A0A8J8T6M5</accession>
<evidence type="ECO:0000256" key="4">
    <source>
        <dbReference type="ARBA" id="ARBA00022777"/>
    </source>
</evidence>
<evidence type="ECO:0000313" key="7">
    <source>
        <dbReference type="EMBL" id="TNV83630.1"/>
    </source>
</evidence>
<gene>
    <name evidence="7" type="ORF">FGO68_gene12327</name>
</gene>
<dbReference type="Proteomes" id="UP000785679">
    <property type="component" value="Unassembled WGS sequence"/>
</dbReference>
<name>A0A8J8T6M5_HALGN</name>
<keyword evidence="1" id="KW-0723">Serine/threonine-protein kinase</keyword>
<dbReference type="GO" id="GO:0005524">
    <property type="term" value="F:ATP binding"/>
    <property type="evidence" value="ECO:0007669"/>
    <property type="project" value="UniProtKB-KW"/>
</dbReference>
<dbReference type="GO" id="GO:0005634">
    <property type="term" value="C:nucleus"/>
    <property type="evidence" value="ECO:0007669"/>
    <property type="project" value="TreeGrafter"/>
</dbReference>
<dbReference type="SUPFAM" id="SSF56112">
    <property type="entry name" value="Protein kinase-like (PK-like)"/>
    <property type="match status" value="2"/>
</dbReference>
<evidence type="ECO:0000256" key="2">
    <source>
        <dbReference type="ARBA" id="ARBA00022679"/>
    </source>
</evidence>
<keyword evidence="5" id="KW-0067">ATP-binding</keyword>
<evidence type="ECO:0000256" key="3">
    <source>
        <dbReference type="ARBA" id="ARBA00022741"/>
    </source>
</evidence>
<dbReference type="Gene3D" id="1.10.510.10">
    <property type="entry name" value="Transferase(Phosphotransferase) domain 1"/>
    <property type="match status" value="2"/>
</dbReference>
<evidence type="ECO:0000256" key="1">
    <source>
        <dbReference type="ARBA" id="ARBA00022527"/>
    </source>
</evidence>
<comment type="caution">
    <text evidence="7">The sequence shown here is derived from an EMBL/GenBank/DDBJ whole genome shotgun (WGS) entry which is preliminary data.</text>
</comment>
<sequence>MDKSHNGYTRLGQIGEGTFCKTYLAVKEGVRFAMKIQRKSMYESTHSVYRQEMQKEINFFHPKKDPKNPFRKHPNLINYIESFTIRDPSTGFDRMCIILEYADGLTLQSKYKEKIPEQQALLWFYQACMGLSYLHKEGIGHRDVKPANILIVGSEISGGGIAKIADFGTTKQLEPMREHTIPVGTETYFSPERSTGVYNEKVDVWAMGIILFEMQTGGLRPLDKEQDSLIKQLPQYLSEEYKTLILSLLQKDPDNRPSIQEVLSMPIIKKTVAESQQKKKVEEQIKIKETDQKEEERVSEKGYRIISKLGSGSIAKVYLVEQLSTHKLYALKKQKNHHYFVLRYQATQQFQTEVEFLRKFQHPFIINCIESFRDESGISLVLENSNGDNLLTRTKDQPIPEKMALNWVAQICLALAKMHVERIAHRNLSLPNIIIKGEKVKVSDFQSTKKIYELENQTIYCGALRYFAPEKYTDEYDEKVDVWSTGVMLYEMLTGGQHPFSIDFKMKYPREYPKQLPILELRQMPSSISQPCQDLIKSMLQKDPELRPSVFQLLEVPIIFAKIKLIVVEQIYGEEIAMIIKRQLIQLKIAVPTD</sequence>
<proteinExistence type="predicted"/>
<evidence type="ECO:0000259" key="6">
    <source>
        <dbReference type="PROSITE" id="PS50011"/>
    </source>
</evidence>
<feature type="domain" description="Protein kinase" evidence="6">
    <location>
        <begin position="303"/>
        <end position="559"/>
    </location>
</feature>
<reference evidence="7" key="1">
    <citation type="submission" date="2019-06" db="EMBL/GenBank/DDBJ databases">
        <authorList>
            <person name="Zheng W."/>
        </authorList>
    </citation>
    <scope>NUCLEOTIDE SEQUENCE</scope>
    <source>
        <strain evidence="7">QDHG01</strain>
    </source>
</reference>
<dbReference type="Pfam" id="PF00069">
    <property type="entry name" value="Pkinase"/>
    <property type="match status" value="2"/>
</dbReference>
<keyword evidence="4" id="KW-0418">Kinase</keyword>
<dbReference type="InterPro" id="IPR000719">
    <property type="entry name" value="Prot_kinase_dom"/>
</dbReference>
<evidence type="ECO:0000256" key="5">
    <source>
        <dbReference type="ARBA" id="ARBA00022840"/>
    </source>
</evidence>
<dbReference type="GO" id="GO:0004674">
    <property type="term" value="F:protein serine/threonine kinase activity"/>
    <property type="evidence" value="ECO:0007669"/>
    <property type="project" value="UniProtKB-KW"/>
</dbReference>
<dbReference type="EMBL" id="RRYP01003636">
    <property type="protein sequence ID" value="TNV83630.1"/>
    <property type="molecule type" value="Genomic_DNA"/>
</dbReference>
<dbReference type="OrthoDB" id="291146at2759"/>